<evidence type="ECO:0000313" key="5">
    <source>
        <dbReference type="Proteomes" id="UP001218188"/>
    </source>
</evidence>
<sequence length="165" mass="19190">MTDHDPDNDDIVLLDSTTVFTSKKQENEELKRQYYAALYPLVKPPYTATVYHAERFETVRRDFATEDPTLPKAKNQTATLFESVWKDVKEDLHWVENYPCPFCYARPGRATIVLSCACRHSIFHLSCIRKWHYLKGVDKLLPCPVCQSPSKPVHIAWLVMSEEEK</sequence>
<name>A0AAD6X5W5_9AGAR</name>
<dbReference type="Gene3D" id="3.30.40.10">
    <property type="entry name" value="Zinc/RING finger domain, C3HC4 (zinc finger)"/>
    <property type="match status" value="1"/>
</dbReference>
<keyword evidence="1" id="KW-0479">Metal-binding</keyword>
<keyword evidence="1" id="KW-0863">Zinc-finger</keyword>
<reference evidence="4" key="1">
    <citation type="submission" date="2023-03" db="EMBL/GenBank/DDBJ databases">
        <title>Massive genome expansion in bonnet fungi (Mycena s.s.) driven by repeated elements and novel gene families across ecological guilds.</title>
        <authorList>
            <consortium name="Lawrence Berkeley National Laboratory"/>
            <person name="Harder C.B."/>
            <person name="Miyauchi S."/>
            <person name="Viragh M."/>
            <person name="Kuo A."/>
            <person name="Thoen E."/>
            <person name="Andreopoulos B."/>
            <person name="Lu D."/>
            <person name="Skrede I."/>
            <person name="Drula E."/>
            <person name="Henrissat B."/>
            <person name="Morin E."/>
            <person name="Kohler A."/>
            <person name="Barry K."/>
            <person name="LaButti K."/>
            <person name="Morin E."/>
            <person name="Salamov A."/>
            <person name="Lipzen A."/>
            <person name="Mereny Z."/>
            <person name="Hegedus B."/>
            <person name="Baldrian P."/>
            <person name="Stursova M."/>
            <person name="Weitz H."/>
            <person name="Taylor A."/>
            <person name="Grigoriev I.V."/>
            <person name="Nagy L.G."/>
            <person name="Martin F."/>
            <person name="Kauserud H."/>
        </authorList>
    </citation>
    <scope>NUCLEOTIDE SEQUENCE</scope>
    <source>
        <strain evidence="4">CBHHK200</strain>
    </source>
</reference>
<dbReference type="InterPro" id="IPR013083">
    <property type="entry name" value="Znf_RING/FYVE/PHD"/>
</dbReference>
<accession>A0AAD6X5W5</accession>
<dbReference type="InterPro" id="IPR001841">
    <property type="entry name" value="Znf_RING"/>
</dbReference>
<dbReference type="EMBL" id="JARJCM010000444">
    <property type="protein sequence ID" value="KAJ7017002.1"/>
    <property type="molecule type" value="Genomic_DNA"/>
</dbReference>
<dbReference type="Proteomes" id="UP001218188">
    <property type="component" value="Unassembled WGS sequence"/>
</dbReference>
<gene>
    <name evidence="3" type="ORF">C8F04DRAFT_1244514</name>
    <name evidence="4" type="ORF">C8F04DRAFT_1394365</name>
</gene>
<evidence type="ECO:0000313" key="4">
    <source>
        <dbReference type="EMBL" id="KAJ7036111.1"/>
    </source>
</evidence>
<organism evidence="4 5">
    <name type="scientific">Mycena alexandri</name>
    <dbReference type="NCBI Taxonomy" id="1745969"/>
    <lineage>
        <taxon>Eukaryota</taxon>
        <taxon>Fungi</taxon>
        <taxon>Dikarya</taxon>
        <taxon>Basidiomycota</taxon>
        <taxon>Agaricomycotina</taxon>
        <taxon>Agaricomycetes</taxon>
        <taxon>Agaricomycetidae</taxon>
        <taxon>Agaricales</taxon>
        <taxon>Marasmiineae</taxon>
        <taxon>Mycenaceae</taxon>
        <taxon>Mycena</taxon>
    </lineage>
</organism>
<dbReference type="SUPFAM" id="SSF57850">
    <property type="entry name" value="RING/U-box"/>
    <property type="match status" value="1"/>
</dbReference>
<comment type="caution">
    <text evidence="4">The sequence shown here is derived from an EMBL/GenBank/DDBJ whole genome shotgun (WGS) entry which is preliminary data.</text>
</comment>
<dbReference type="PROSITE" id="PS50089">
    <property type="entry name" value="ZF_RING_2"/>
    <property type="match status" value="1"/>
</dbReference>
<evidence type="ECO:0000256" key="1">
    <source>
        <dbReference type="PROSITE-ProRule" id="PRU00175"/>
    </source>
</evidence>
<keyword evidence="1" id="KW-0862">Zinc</keyword>
<evidence type="ECO:0000313" key="3">
    <source>
        <dbReference type="EMBL" id="KAJ7017002.1"/>
    </source>
</evidence>
<protein>
    <recommendedName>
        <fullName evidence="2">RING-type domain-containing protein</fullName>
    </recommendedName>
</protein>
<dbReference type="EMBL" id="JARJCM010000045">
    <property type="protein sequence ID" value="KAJ7036111.1"/>
    <property type="molecule type" value="Genomic_DNA"/>
</dbReference>
<dbReference type="AlphaFoldDB" id="A0AAD6X5W5"/>
<feature type="domain" description="RING-type" evidence="2">
    <location>
        <begin position="100"/>
        <end position="147"/>
    </location>
</feature>
<dbReference type="GO" id="GO:0008270">
    <property type="term" value="F:zinc ion binding"/>
    <property type="evidence" value="ECO:0007669"/>
    <property type="project" value="UniProtKB-KW"/>
</dbReference>
<evidence type="ECO:0000259" key="2">
    <source>
        <dbReference type="PROSITE" id="PS50089"/>
    </source>
</evidence>
<proteinExistence type="predicted"/>
<keyword evidence="5" id="KW-1185">Reference proteome</keyword>